<dbReference type="RefSeq" id="WP_090258785.1">
    <property type="nucleotide sequence ID" value="NZ_FOIR01000002.1"/>
</dbReference>
<dbReference type="PANTHER" id="PTHR30441:SF8">
    <property type="entry name" value="DUF748 DOMAIN-CONTAINING PROTEIN"/>
    <property type="match status" value="1"/>
</dbReference>
<feature type="domain" description="AsmA" evidence="1">
    <location>
        <begin position="12"/>
        <end position="296"/>
    </location>
</feature>
<dbReference type="AlphaFoldDB" id="A0A1I0QIA6"/>
<accession>A0A1I0QIA6</accession>
<dbReference type="InterPro" id="IPR007844">
    <property type="entry name" value="AsmA"/>
</dbReference>
<dbReference type="Proteomes" id="UP000199437">
    <property type="component" value="Unassembled WGS sequence"/>
</dbReference>
<protein>
    <submittedName>
        <fullName evidence="2">AsmA-like C-terminal region</fullName>
    </submittedName>
</protein>
<dbReference type="GO" id="GO:0005886">
    <property type="term" value="C:plasma membrane"/>
    <property type="evidence" value="ECO:0007669"/>
    <property type="project" value="TreeGrafter"/>
</dbReference>
<evidence type="ECO:0000313" key="2">
    <source>
        <dbReference type="EMBL" id="SEW26730.1"/>
    </source>
</evidence>
<dbReference type="Pfam" id="PF05170">
    <property type="entry name" value="AsmA"/>
    <property type="match status" value="1"/>
</dbReference>
<proteinExistence type="predicted"/>
<reference evidence="3" key="1">
    <citation type="submission" date="2016-10" db="EMBL/GenBank/DDBJ databases">
        <authorList>
            <person name="Varghese N."/>
            <person name="Submissions S."/>
        </authorList>
    </citation>
    <scope>NUCLEOTIDE SEQUENCE [LARGE SCALE GENOMIC DNA]</scope>
    <source>
        <strain evidence="3">CGMCC 1.12402</strain>
    </source>
</reference>
<evidence type="ECO:0000259" key="1">
    <source>
        <dbReference type="Pfam" id="PF05170"/>
    </source>
</evidence>
<gene>
    <name evidence="2" type="ORF">SAMN05216290_2362</name>
</gene>
<dbReference type="PANTHER" id="PTHR30441">
    <property type="entry name" value="DUF748 DOMAIN-CONTAINING PROTEIN"/>
    <property type="match status" value="1"/>
</dbReference>
<dbReference type="GeneID" id="99987064"/>
<sequence>MPKQKRMKWWIKTLAIVAGIFVLFLTTVLGIAYNQQDRLIQKALSQLNEDFPGRFTIRDSHISPFANFPYVSIDLEDIEIFESKADSSQALVHVQDTYIGFDLISIIKGTYQIKKVKLSDGFVKLIQHTDGSFNVVNALVVPSEEEAPDASSEALHLSLDAFELVNIDVLKINEANNLLAEVFIENIKSSVSTSDKHIKAQLDSKMLFNLILDGDTSFLHDKHLSLSTGIDYDLTTGLLDMDPSKLMIEQAEFLMDGTIDMTHDMDLDLQFSGQKPNFDMFLAFVPEEYDPLLRRYENGGSVYFDAIIKGPSANGAIPHVEIDFGCAEAFVENVNVSKGVDELFFKGHFTTGEKNTPETMSVVIEDFRARPEEGSFTGNVRIQNFESPDIEMQLRSEFNLDFLIDFFEIPNIEDASGKIVLDMNFHDIVDLDNPAKAIEKLNESYYTEFKVEDLNFKSKDLPLPMRDINIHASMDGHLALVDQFKFKTGNSDLSLVASVSDLPAILHHTATPVEVDLDIRSKVLDIQELTKTPEDTVGFDERIENLSMSFKFNSSARAFTESPNLPLGEFFIKELNAQLTHYPHRLHDFNADIIIDSTDFKVIDFTGMLDQSDFHFNGSLKHYDLWFDENPNGDTEIDFNLTSNQIELDDIFSYGGANYVPEDYRHEVLKDVKIHGLTAMHFKGDQLTTDLAIDKIEAFAQSHNVRLEQFSGNIYLDSANLKIDNLGGKLGNTELKADLLYHLDSNDAPGPHIFTLRSPRLDFDQLFSYAPPAETTDSTSVDHEDGFNLFDLPFSNLEFDLVVEHLNYHRYLIDDFALKGRMQENHYIYIDTMALKAAGGSMALNGYFNGSDPDQIYFSPNMKLENVDLDKLLFKFDNFGQDQLISDNLHGQLSGTLTGRIHMHPDLVPATDVSELDMNIEVVNGSLVEFSAFEALSDYFTDKNLKLVRFDTLKNNLTLKNGSLIIPNMNLNTTLGYFEIAGEQGLDSSIDYTMRIPLKVITKAGVQKLFGNKNRDNSDQVDEIQYRDESKRTTFISLTVKGTPDAYSISLGKKERGN</sequence>
<evidence type="ECO:0000313" key="3">
    <source>
        <dbReference type="Proteomes" id="UP000199437"/>
    </source>
</evidence>
<organism evidence="2 3">
    <name type="scientific">Roseivirga pacifica</name>
    <dbReference type="NCBI Taxonomy" id="1267423"/>
    <lineage>
        <taxon>Bacteria</taxon>
        <taxon>Pseudomonadati</taxon>
        <taxon>Bacteroidota</taxon>
        <taxon>Cytophagia</taxon>
        <taxon>Cytophagales</taxon>
        <taxon>Roseivirgaceae</taxon>
        <taxon>Roseivirga</taxon>
    </lineage>
</organism>
<dbReference type="EMBL" id="FOIR01000002">
    <property type="protein sequence ID" value="SEW26730.1"/>
    <property type="molecule type" value="Genomic_DNA"/>
</dbReference>
<dbReference type="STRING" id="1267423.SAMN05216290_2362"/>
<dbReference type="OrthoDB" id="1489065at2"/>
<keyword evidence="3" id="KW-1185">Reference proteome</keyword>
<name>A0A1I0QIA6_9BACT</name>
<dbReference type="InterPro" id="IPR052894">
    <property type="entry name" value="AsmA-related"/>
</dbReference>
<dbReference type="GO" id="GO:0090313">
    <property type="term" value="P:regulation of protein targeting to membrane"/>
    <property type="evidence" value="ECO:0007669"/>
    <property type="project" value="TreeGrafter"/>
</dbReference>